<dbReference type="EMBL" id="LJCR01001787">
    <property type="protein sequence ID" value="KPV49725.1"/>
    <property type="molecule type" value="Genomic_DNA"/>
</dbReference>
<dbReference type="Gene3D" id="1.20.120.450">
    <property type="entry name" value="dinb family like domain"/>
    <property type="match status" value="1"/>
</dbReference>
<feature type="domain" description="DinB-like" evidence="1">
    <location>
        <begin position="20"/>
        <end position="153"/>
    </location>
</feature>
<keyword evidence="3" id="KW-1185">Reference proteome</keyword>
<dbReference type="InterPro" id="IPR034660">
    <property type="entry name" value="DinB/YfiT-like"/>
</dbReference>
<sequence length="164" mass="18421">MDDQLHDIRARHIGLMRTTAATITRLLETVSQRDASTLRDGGDGWTILEVLGHLRDFDGFFRGRAEMICAQNYPTLPAYDHESLAIERAYNAGDLRAMLAEFNASREQTRGFFSDLVPEQWERAGVHPERGHFTLTDAAIQVGHHDVTHLEQIAKILALHSTAS</sequence>
<name>A0A0N8PRE8_9CHLR</name>
<proteinExistence type="predicted"/>
<evidence type="ECO:0000313" key="2">
    <source>
        <dbReference type="EMBL" id="KPV49725.1"/>
    </source>
</evidence>
<protein>
    <recommendedName>
        <fullName evidence="1">DinB-like domain-containing protein</fullName>
    </recommendedName>
</protein>
<dbReference type="SUPFAM" id="SSF109854">
    <property type="entry name" value="DinB/YfiT-like putative metalloenzymes"/>
    <property type="match status" value="1"/>
</dbReference>
<dbReference type="Pfam" id="PF12867">
    <property type="entry name" value="DinB_2"/>
    <property type="match status" value="1"/>
</dbReference>
<dbReference type="AlphaFoldDB" id="A0A0N8PRE8"/>
<evidence type="ECO:0000313" key="3">
    <source>
        <dbReference type="Proteomes" id="UP000050509"/>
    </source>
</evidence>
<dbReference type="Proteomes" id="UP000050509">
    <property type="component" value="Unassembled WGS sequence"/>
</dbReference>
<accession>A0A0N8PRE8</accession>
<reference evidence="2 3" key="1">
    <citation type="submission" date="2015-09" db="EMBL/GenBank/DDBJ databases">
        <title>Draft genome sequence of Kouleothrix aurantiaca JCM 19913.</title>
        <authorList>
            <person name="Hemp J."/>
        </authorList>
    </citation>
    <scope>NUCLEOTIDE SEQUENCE [LARGE SCALE GENOMIC DNA]</scope>
    <source>
        <strain evidence="2 3">COM-B</strain>
    </source>
</reference>
<comment type="caution">
    <text evidence="2">The sequence shown here is derived from an EMBL/GenBank/DDBJ whole genome shotgun (WGS) entry which is preliminary data.</text>
</comment>
<organism evidence="2 3">
    <name type="scientific">Kouleothrix aurantiaca</name>
    <dbReference type="NCBI Taxonomy" id="186479"/>
    <lineage>
        <taxon>Bacteria</taxon>
        <taxon>Bacillati</taxon>
        <taxon>Chloroflexota</taxon>
        <taxon>Chloroflexia</taxon>
        <taxon>Chloroflexales</taxon>
        <taxon>Roseiflexineae</taxon>
        <taxon>Roseiflexaceae</taxon>
        <taxon>Kouleothrix</taxon>
    </lineage>
</organism>
<evidence type="ECO:0000259" key="1">
    <source>
        <dbReference type="Pfam" id="PF12867"/>
    </source>
</evidence>
<dbReference type="InterPro" id="IPR024775">
    <property type="entry name" value="DinB-like"/>
</dbReference>
<gene>
    <name evidence="2" type="ORF">SE17_30975</name>
</gene>